<keyword evidence="2" id="KW-0560">Oxidoreductase</keyword>
<evidence type="ECO:0000313" key="3">
    <source>
        <dbReference type="EMBL" id="TKA28480.1"/>
    </source>
</evidence>
<dbReference type="GO" id="GO:0016491">
    <property type="term" value="F:oxidoreductase activity"/>
    <property type="evidence" value="ECO:0007669"/>
    <property type="project" value="UniProtKB-KW"/>
</dbReference>
<dbReference type="SUPFAM" id="SSF51735">
    <property type="entry name" value="NAD(P)-binding Rossmann-fold domains"/>
    <property type="match status" value="1"/>
</dbReference>
<protein>
    <recommendedName>
        <fullName evidence="5">NAD(P)-binding protein</fullName>
    </recommendedName>
</protein>
<dbReference type="PANTHER" id="PTHR24320">
    <property type="entry name" value="RETINOL DEHYDROGENASE"/>
    <property type="match status" value="1"/>
</dbReference>
<evidence type="ECO:0000256" key="1">
    <source>
        <dbReference type="ARBA" id="ARBA00006484"/>
    </source>
</evidence>
<evidence type="ECO:0000313" key="4">
    <source>
        <dbReference type="Proteomes" id="UP000308549"/>
    </source>
</evidence>
<comment type="similarity">
    <text evidence="1">Belongs to the short-chain dehydrogenases/reductases (SDR) family.</text>
</comment>
<evidence type="ECO:0000256" key="2">
    <source>
        <dbReference type="ARBA" id="ARBA00023002"/>
    </source>
</evidence>
<dbReference type="AlphaFoldDB" id="A0A4U0U0S2"/>
<name>A0A4U0U0S2_9PEZI</name>
<dbReference type="PANTHER" id="PTHR24320:SF152">
    <property type="entry name" value="SHORT-CHAIN DEHYDROGENASE_REDUCTASE FAMILY PROTEIN"/>
    <property type="match status" value="1"/>
</dbReference>
<accession>A0A4U0U0S2</accession>
<dbReference type="EMBL" id="NAJL01000018">
    <property type="protein sequence ID" value="TKA28480.1"/>
    <property type="molecule type" value="Genomic_DNA"/>
</dbReference>
<evidence type="ECO:0008006" key="5">
    <source>
        <dbReference type="Google" id="ProtNLM"/>
    </source>
</evidence>
<reference evidence="3 4" key="1">
    <citation type="submission" date="2017-03" db="EMBL/GenBank/DDBJ databases">
        <title>Genomes of endolithic fungi from Antarctica.</title>
        <authorList>
            <person name="Coleine C."/>
            <person name="Masonjones S."/>
            <person name="Stajich J.E."/>
        </authorList>
    </citation>
    <scope>NUCLEOTIDE SEQUENCE [LARGE SCALE GENOMIC DNA]</scope>
    <source>
        <strain evidence="3 4">CCFEE 6315</strain>
    </source>
</reference>
<proteinExistence type="inferred from homology"/>
<dbReference type="Proteomes" id="UP000308549">
    <property type="component" value="Unassembled WGS sequence"/>
</dbReference>
<dbReference type="PRINTS" id="PR00081">
    <property type="entry name" value="GDHRDH"/>
</dbReference>
<dbReference type="OrthoDB" id="542013at2759"/>
<keyword evidence="4" id="KW-1185">Reference proteome</keyword>
<dbReference type="InterPro" id="IPR002347">
    <property type="entry name" value="SDR_fam"/>
</dbReference>
<gene>
    <name evidence="3" type="ORF">B0A50_03947</name>
</gene>
<dbReference type="Pfam" id="PF00106">
    <property type="entry name" value="adh_short"/>
    <property type="match status" value="1"/>
</dbReference>
<dbReference type="InterPro" id="IPR036291">
    <property type="entry name" value="NAD(P)-bd_dom_sf"/>
</dbReference>
<dbReference type="Gene3D" id="3.40.50.720">
    <property type="entry name" value="NAD(P)-binding Rossmann-like Domain"/>
    <property type="match status" value="1"/>
</dbReference>
<organism evidence="3 4">
    <name type="scientific">Salinomyces thailandicus</name>
    <dbReference type="NCBI Taxonomy" id="706561"/>
    <lineage>
        <taxon>Eukaryota</taxon>
        <taxon>Fungi</taxon>
        <taxon>Dikarya</taxon>
        <taxon>Ascomycota</taxon>
        <taxon>Pezizomycotina</taxon>
        <taxon>Dothideomycetes</taxon>
        <taxon>Dothideomycetidae</taxon>
        <taxon>Mycosphaerellales</taxon>
        <taxon>Teratosphaeriaceae</taxon>
        <taxon>Salinomyces</taxon>
    </lineage>
</organism>
<comment type="caution">
    <text evidence="3">The sequence shown here is derived from an EMBL/GenBank/DDBJ whole genome shotgun (WGS) entry which is preliminary data.</text>
</comment>
<sequence length="363" mass="39833">MLEMLNDLYTTAQLYGRLLRDIIISLIFIWTGALLPKLHVPDRSLDGKTAIVTGANSGIGYQISLDLAKRGATVYLACRNASKGQEAADVINQQVKRSATGDVKGVRAHVAQLDTSSIDSVRKFTKTWAKDQKGRSIDILVHNAGISSAPEGGDVTEEGLGMIYATNFLGSFALTALLEPKLASGARVVFTSAVGQYAGTLNGILTSPCGVPKDGLLDKLLVRKMPDSQHYSNTKLMQVAFARTLQRRWNQKPFASKALTAHAFMPGYVFTPIFSKTASLPIYVDPVWWFLKALTFLSISVEQGAATGVWLSTTSDLEVRRHGGSYWDRMTRRMTPVDVMDSGVLERLWQCWERDAGVEWKAA</sequence>